<evidence type="ECO:0000256" key="7">
    <source>
        <dbReference type="RuleBase" id="RU363032"/>
    </source>
</evidence>
<gene>
    <name evidence="9" type="ORF">GF339_09375</name>
</gene>
<comment type="subcellular location">
    <subcellularLocation>
        <location evidence="1 7">Cell membrane</location>
        <topology evidence="1 7">Multi-pass membrane protein</topology>
    </subcellularLocation>
</comment>
<dbReference type="CDD" id="cd06261">
    <property type="entry name" value="TM_PBP2"/>
    <property type="match status" value="1"/>
</dbReference>
<keyword evidence="2 7" id="KW-0813">Transport</keyword>
<dbReference type="GO" id="GO:0055085">
    <property type="term" value="P:transmembrane transport"/>
    <property type="evidence" value="ECO:0007669"/>
    <property type="project" value="InterPro"/>
</dbReference>
<feature type="transmembrane region" description="Helical" evidence="7">
    <location>
        <begin position="162"/>
        <end position="184"/>
    </location>
</feature>
<dbReference type="Pfam" id="PF00528">
    <property type="entry name" value="BPD_transp_1"/>
    <property type="match status" value="1"/>
</dbReference>
<evidence type="ECO:0000256" key="1">
    <source>
        <dbReference type="ARBA" id="ARBA00004651"/>
    </source>
</evidence>
<feature type="transmembrane region" description="Helical" evidence="7">
    <location>
        <begin position="98"/>
        <end position="124"/>
    </location>
</feature>
<comment type="similarity">
    <text evidence="7">Belongs to the binding-protein-dependent transport system permease family.</text>
</comment>
<feature type="transmembrane region" description="Helical" evidence="7">
    <location>
        <begin position="262"/>
        <end position="285"/>
    </location>
</feature>
<keyword evidence="4 7" id="KW-0812">Transmembrane</keyword>
<organism evidence="9 10">
    <name type="scientific">candidate division KSB3 bacterium</name>
    <dbReference type="NCBI Taxonomy" id="2044937"/>
    <lineage>
        <taxon>Bacteria</taxon>
        <taxon>candidate division KSB3</taxon>
    </lineage>
</organism>
<comment type="caution">
    <text evidence="9">The sequence shown here is derived from an EMBL/GenBank/DDBJ whole genome shotgun (WGS) entry which is preliminary data.</text>
</comment>
<evidence type="ECO:0000259" key="8">
    <source>
        <dbReference type="PROSITE" id="PS50928"/>
    </source>
</evidence>
<dbReference type="InterPro" id="IPR025966">
    <property type="entry name" value="OppC_N"/>
</dbReference>
<dbReference type="InterPro" id="IPR050366">
    <property type="entry name" value="BP-dependent_transpt_permease"/>
</dbReference>
<evidence type="ECO:0000256" key="2">
    <source>
        <dbReference type="ARBA" id="ARBA00022448"/>
    </source>
</evidence>
<dbReference type="InterPro" id="IPR000515">
    <property type="entry name" value="MetI-like"/>
</dbReference>
<dbReference type="GO" id="GO:0005886">
    <property type="term" value="C:plasma membrane"/>
    <property type="evidence" value="ECO:0007669"/>
    <property type="project" value="UniProtKB-SubCell"/>
</dbReference>
<keyword evidence="6 7" id="KW-0472">Membrane</keyword>
<evidence type="ECO:0000256" key="3">
    <source>
        <dbReference type="ARBA" id="ARBA00022475"/>
    </source>
</evidence>
<dbReference type="SUPFAM" id="SSF161098">
    <property type="entry name" value="MetI-like"/>
    <property type="match status" value="1"/>
</dbReference>
<dbReference type="Pfam" id="PF12911">
    <property type="entry name" value="OppC_N"/>
    <property type="match status" value="1"/>
</dbReference>
<dbReference type="EMBL" id="WJJP01000296">
    <property type="protein sequence ID" value="MBD3324782.1"/>
    <property type="molecule type" value="Genomic_DNA"/>
</dbReference>
<accession>A0A9D5JV12</accession>
<dbReference type="AlphaFoldDB" id="A0A9D5JV12"/>
<feature type="transmembrane region" description="Helical" evidence="7">
    <location>
        <begin position="35"/>
        <end position="57"/>
    </location>
</feature>
<keyword evidence="5 7" id="KW-1133">Transmembrane helix</keyword>
<feature type="transmembrane region" description="Helical" evidence="7">
    <location>
        <begin position="213"/>
        <end position="242"/>
    </location>
</feature>
<keyword evidence="3" id="KW-1003">Cell membrane</keyword>
<dbReference type="PANTHER" id="PTHR43386">
    <property type="entry name" value="OLIGOPEPTIDE TRANSPORT SYSTEM PERMEASE PROTEIN APPC"/>
    <property type="match status" value="1"/>
</dbReference>
<dbReference type="InterPro" id="IPR035906">
    <property type="entry name" value="MetI-like_sf"/>
</dbReference>
<reference evidence="9" key="1">
    <citation type="submission" date="2019-11" db="EMBL/GenBank/DDBJ databases">
        <title>Microbial mats filling the niche in hypersaline microbial mats.</title>
        <authorList>
            <person name="Wong H.L."/>
            <person name="Macleod F.I."/>
            <person name="White R.A. III"/>
            <person name="Burns B.P."/>
        </authorList>
    </citation>
    <scope>NUCLEOTIDE SEQUENCE</scope>
    <source>
        <strain evidence="9">Rbin_158</strain>
    </source>
</reference>
<feature type="domain" description="ABC transmembrane type-1" evidence="8">
    <location>
        <begin position="96"/>
        <end position="285"/>
    </location>
</feature>
<feature type="transmembrane region" description="Helical" evidence="7">
    <location>
        <begin position="136"/>
        <end position="156"/>
    </location>
</feature>
<evidence type="ECO:0000256" key="6">
    <source>
        <dbReference type="ARBA" id="ARBA00023136"/>
    </source>
</evidence>
<dbReference type="Gene3D" id="1.10.3720.10">
    <property type="entry name" value="MetI-like"/>
    <property type="match status" value="1"/>
</dbReference>
<protein>
    <submittedName>
        <fullName evidence="9">ABC transporter permease subunit</fullName>
    </submittedName>
</protein>
<dbReference type="Proteomes" id="UP000649604">
    <property type="component" value="Unassembled WGS sequence"/>
</dbReference>
<evidence type="ECO:0000313" key="10">
    <source>
        <dbReference type="Proteomes" id="UP000649604"/>
    </source>
</evidence>
<evidence type="ECO:0000256" key="5">
    <source>
        <dbReference type="ARBA" id="ARBA00022989"/>
    </source>
</evidence>
<evidence type="ECO:0000313" key="9">
    <source>
        <dbReference type="EMBL" id="MBD3324782.1"/>
    </source>
</evidence>
<sequence>MTESATSTEIAAQQPHTKHVGEFARICSAVLHNPGAVLGLILVVILVFTAIFAPFIAPYKPTRMGAGPRLIPPTLNHPFGTDEFGRDLFSRVVHGARLTLRIGVVAVTISLISGLLVGLIGGYAGKWTERILMRSMDVLFSFTETLIALAAVAVLGPSLTNATIAVGIAAIPFYARVTYGVVLVEKNKTYFDGGIAAGANHVRMIFIHLLPNVIPQLIVVATLGVSTAVLAAAGLSFLGLGAQPPLPEWGFMLSSGRDLFARAPWIMIFPGLAIVITVLGFNLLGDGLREALDPRQRKA</sequence>
<dbReference type="PANTHER" id="PTHR43386:SF25">
    <property type="entry name" value="PEPTIDE ABC TRANSPORTER PERMEASE PROTEIN"/>
    <property type="match status" value="1"/>
</dbReference>
<name>A0A9D5JV12_9BACT</name>
<proteinExistence type="inferred from homology"/>
<evidence type="ECO:0000256" key="4">
    <source>
        <dbReference type="ARBA" id="ARBA00022692"/>
    </source>
</evidence>
<dbReference type="PROSITE" id="PS50928">
    <property type="entry name" value="ABC_TM1"/>
    <property type="match status" value="1"/>
</dbReference>